<dbReference type="OrthoDB" id="2686689at2759"/>
<feature type="domain" description="Integrase core" evidence="1">
    <location>
        <begin position="47"/>
        <end position="82"/>
    </location>
</feature>
<evidence type="ECO:0000259" key="1">
    <source>
        <dbReference type="Pfam" id="PF24764"/>
    </source>
</evidence>
<sequence>SGLRFAMGFIRWYGLRIQRHRVQDSIKRTDSAGQSIRHYRTITRRTYRVSRPNYLWHMDGYHKLIRYGFVLHGIIDGYCRTV</sequence>
<keyword evidence="3" id="KW-1185">Reference proteome</keyword>
<reference evidence="2 3" key="1">
    <citation type="submission" date="2014-04" db="EMBL/GenBank/DDBJ databases">
        <authorList>
            <consortium name="DOE Joint Genome Institute"/>
            <person name="Kuo A."/>
            <person name="Girlanda M."/>
            <person name="Perotto S."/>
            <person name="Kohler A."/>
            <person name="Nagy L.G."/>
            <person name="Floudas D."/>
            <person name="Copeland A."/>
            <person name="Barry K.W."/>
            <person name="Cichocki N."/>
            <person name="Veneault-Fourrey C."/>
            <person name="LaButti K."/>
            <person name="Lindquist E.A."/>
            <person name="Lipzen A."/>
            <person name="Lundell T."/>
            <person name="Morin E."/>
            <person name="Murat C."/>
            <person name="Sun H."/>
            <person name="Tunlid A."/>
            <person name="Henrissat B."/>
            <person name="Grigoriev I.V."/>
            <person name="Hibbett D.S."/>
            <person name="Martin F."/>
            <person name="Nordberg H.P."/>
            <person name="Cantor M.N."/>
            <person name="Hua S.X."/>
        </authorList>
    </citation>
    <scope>NUCLEOTIDE SEQUENCE [LARGE SCALE GENOMIC DNA]</scope>
    <source>
        <strain evidence="2 3">MUT 4182</strain>
    </source>
</reference>
<proteinExistence type="predicted"/>
<dbReference type="EMBL" id="KN823008">
    <property type="protein sequence ID" value="KIO27499.1"/>
    <property type="molecule type" value="Genomic_DNA"/>
</dbReference>
<dbReference type="PANTHER" id="PTHR46791:SF5">
    <property type="entry name" value="CLR5 DOMAIN-CONTAINING PROTEIN-RELATED"/>
    <property type="match status" value="1"/>
</dbReference>
<dbReference type="InterPro" id="IPR058913">
    <property type="entry name" value="Integrase_dom_put"/>
</dbReference>
<evidence type="ECO:0000313" key="3">
    <source>
        <dbReference type="Proteomes" id="UP000054248"/>
    </source>
</evidence>
<feature type="non-terminal residue" evidence="2">
    <location>
        <position position="82"/>
    </location>
</feature>
<dbReference type="STRING" id="1051891.A0A0C3QLI8"/>
<feature type="non-terminal residue" evidence="2">
    <location>
        <position position="1"/>
    </location>
</feature>
<evidence type="ECO:0000313" key="2">
    <source>
        <dbReference type="EMBL" id="KIO27499.1"/>
    </source>
</evidence>
<dbReference type="HOGENOM" id="CLU_177206_0_0_1"/>
<name>A0A0C3QLI8_9AGAM</name>
<dbReference type="PANTHER" id="PTHR46791">
    <property type="entry name" value="EXPRESSED PROTEIN"/>
    <property type="match status" value="1"/>
</dbReference>
<protein>
    <recommendedName>
        <fullName evidence="1">Integrase core domain-containing protein</fullName>
    </recommendedName>
</protein>
<gene>
    <name evidence="2" type="ORF">M407DRAFT_48519</name>
</gene>
<dbReference type="Proteomes" id="UP000054248">
    <property type="component" value="Unassembled WGS sequence"/>
</dbReference>
<accession>A0A0C3QLI8</accession>
<dbReference type="Pfam" id="PF24764">
    <property type="entry name" value="rva_4"/>
    <property type="match status" value="1"/>
</dbReference>
<organism evidence="2 3">
    <name type="scientific">Tulasnella calospora MUT 4182</name>
    <dbReference type="NCBI Taxonomy" id="1051891"/>
    <lineage>
        <taxon>Eukaryota</taxon>
        <taxon>Fungi</taxon>
        <taxon>Dikarya</taxon>
        <taxon>Basidiomycota</taxon>
        <taxon>Agaricomycotina</taxon>
        <taxon>Agaricomycetes</taxon>
        <taxon>Cantharellales</taxon>
        <taxon>Tulasnellaceae</taxon>
        <taxon>Tulasnella</taxon>
    </lineage>
</organism>
<reference evidence="3" key="2">
    <citation type="submission" date="2015-01" db="EMBL/GenBank/DDBJ databases">
        <title>Evolutionary Origins and Diversification of the Mycorrhizal Mutualists.</title>
        <authorList>
            <consortium name="DOE Joint Genome Institute"/>
            <consortium name="Mycorrhizal Genomics Consortium"/>
            <person name="Kohler A."/>
            <person name="Kuo A."/>
            <person name="Nagy L.G."/>
            <person name="Floudas D."/>
            <person name="Copeland A."/>
            <person name="Barry K.W."/>
            <person name="Cichocki N."/>
            <person name="Veneault-Fourrey C."/>
            <person name="LaButti K."/>
            <person name="Lindquist E.A."/>
            <person name="Lipzen A."/>
            <person name="Lundell T."/>
            <person name="Morin E."/>
            <person name="Murat C."/>
            <person name="Riley R."/>
            <person name="Ohm R."/>
            <person name="Sun H."/>
            <person name="Tunlid A."/>
            <person name="Henrissat B."/>
            <person name="Grigoriev I.V."/>
            <person name="Hibbett D.S."/>
            <person name="Martin F."/>
        </authorList>
    </citation>
    <scope>NUCLEOTIDE SEQUENCE [LARGE SCALE GENOMIC DNA]</scope>
    <source>
        <strain evidence="3">MUT 4182</strain>
    </source>
</reference>
<dbReference type="AlphaFoldDB" id="A0A0C3QLI8"/>